<reference evidence="2 3" key="1">
    <citation type="submission" date="2019-06" db="EMBL/GenBank/DDBJ databases">
        <authorList>
            <person name="Jiang L."/>
        </authorList>
    </citation>
    <scope>NUCLEOTIDE SEQUENCE [LARGE SCALE GENOMIC DNA]</scope>
    <source>
        <strain evidence="2 3">YIM 48858</strain>
    </source>
</reference>
<dbReference type="AlphaFoldDB" id="A0A5C4N595"/>
<proteinExistence type="predicted"/>
<dbReference type="PANTHER" id="PTHR33840">
    <property type="match status" value="1"/>
</dbReference>
<comment type="caution">
    <text evidence="2">The sequence shown here is derived from an EMBL/GenBank/DDBJ whole genome shotgun (WGS) entry which is preliminary data.</text>
</comment>
<accession>A0A5C4N595</accession>
<dbReference type="Pfam" id="PF09994">
    <property type="entry name" value="T6SS_Tle1-like_cat"/>
    <property type="match status" value="1"/>
</dbReference>
<name>A0A5C4N595_9RHOB</name>
<dbReference type="PANTHER" id="PTHR33840:SF1">
    <property type="entry name" value="TLE1 PHOSPHOLIPASE DOMAIN-CONTAINING PROTEIN"/>
    <property type="match status" value="1"/>
</dbReference>
<evidence type="ECO:0000313" key="2">
    <source>
        <dbReference type="EMBL" id="TNC64220.1"/>
    </source>
</evidence>
<evidence type="ECO:0000259" key="1">
    <source>
        <dbReference type="Pfam" id="PF09994"/>
    </source>
</evidence>
<protein>
    <submittedName>
        <fullName evidence="2">DUF2235 domain-containing protein</fullName>
    </submittedName>
</protein>
<dbReference type="Proteomes" id="UP000305709">
    <property type="component" value="Unassembled WGS sequence"/>
</dbReference>
<feature type="domain" description="T6SS Phospholipase effector Tle1-like catalytic" evidence="1">
    <location>
        <begin position="2"/>
        <end position="303"/>
    </location>
</feature>
<dbReference type="InterPro" id="IPR018712">
    <property type="entry name" value="Tle1-like_cat"/>
</dbReference>
<dbReference type="EMBL" id="VDFV01000044">
    <property type="protein sequence ID" value="TNC64220.1"/>
    <property type="molecule type" value="Genomic_DNA"/>
</dbReference>
<gene>
    <name evidence="2" type="ORF">FHG71_18770</name>
</gene>
<dbReference type="RefSeq" id="WP_139083234.1">
    <property type="nucleotide sequence ID" value="NZ_VDFV01000044.1"/>
</dbReference>
<organism evidence="2 3">
    <name type="scientific">Rubellimicrobium roseum</name>
    <dbReference type="NCBI Taxonomy" id="687525"/>
    <lineage>
        <taxon>Bacteria</taxon>
        <taxon>Pseudomonadati</taxon>
        <taxon>Pseudomonadota</taxon>
        <taxon>Alphaproteobacteria</taxon>
        <taxon>Rhodobacterales</taxon>
        <taxon>Roseobacteraceae</taxon>
        <taxon>Rubellimicrobium</taxon>
    </lineage>
</organism>
<sequence length="414" mass="46025">MKRIAIFCDGTWNTATDPYPTNVSLLRQALDATDAQGQPQTDIYQPGVGAQENLTGLRRLADRWAGGVTGRGLDTNIMEAYRDLAMIYEPGDAIHVFGFSRGAYTARSLVGLIRSAGVPPVDHIHRIPEAMTRYRIRGDLCTRPSNPASYPFRAEFAPFTATGAEELTWRRRHGKGSADAIKLRIAYLGIWDTVGALGVPGYWTTAPIFNERYQFHDAELSSMVRAARHAVAVDERRQAFEPTLWTNVDELNRQALNLPPEALLADICREELPYRQEWFPGDHGAVGGGERRGLSAYPRAWVAEGAWKSGLAFKSDAVEGWRRERNVMEPLVHVAPLLSASAALRVRSEPRKGPCSPLEVAPAVFDRIRSDVGYRPPTLNRIWDDLRRRDRIGDVCGVCIDAAACDVTRIRSFA</sequence>
<keyword evidence="3" id="KW-1185">Reference proteome</keyword>
<dbReference type="OrthoDB" id="4378831at2"/>
<evidence type="ECO:0000313" key="3">
    <source>
        <dbReference type="Proteomes" id="UP000305709"/>
    </source>
</evidence>